<evidence type="ECO:0000313" key="8">
    <source>
        <dbReference type="EMBL" id="MBB5516654.1"/>
    </source>
</evidence>
<dbReference type="InterPro" id="IPR022642">
    <property type="entry name" value="CheR_C"/>
</dbReference>
<evidence type="ECO:0000256" key="2">
    <source>
        <dbReference type="ARBA" id="ARBA00022603"/>
    </source>
</evidence>
<feature type="binding site" evidence="6">
    <location>
        <position position="89"/>
    </location>
    <ligand>
        <name>S-adenosyl-L-methionine</name>
        <dbReference type="ChEBI" id="CHEBI:59789"/>
    </ligand>
</feature>
<dbReference type="InterPro" id="IPR050903">
    <property type="entry name" value="Bact_Chemotaxis_MeTrfase"/>
</dbReference>
<dbReference type="PANTHER" id="PTHR24422">
    <property type="entry name" value="CHEMOTAXIS PROTEIN METHYLTRANSFERASE"/>
    <property type="match status" value="1"/>
</dbReference>
<dbReference type="InterPro" id="IPR026024">
    <property type="entry name" value="Chemotaxis_MeTrfase_CheR"/>
</dbReference>
<dbReference type="Gene3D" id="3.40.50.150">
    <property type="entry name" value="Vaccinia Virus protein VP39"/>
    <property type="match status" value="1"/>
</dbReference>
<sequence>MTAIAQKQAPDSGKAEYTLTDAHFSRIVSLVSRHTGIVIKAHKRQMIYARLSRRLRALNLPDFDSYLSLLEGDARGSEVTHFINAVTTNLTSFFREDHHFEDLVSEVAPRLLQPNTRGRIWSAGCSLGDEPYTIAMSLHAAANGRPPQDLKILATDIDTNVLARAARGHVPKDRIGRVPARYTSYFRKVDDDTVEIDAKLKPMIRFLPLNLLQQWPMKGRFDVIFCRNVLIYFDEKTKAGLVDRFVEALHPGGTLYLGHSESLLTPHPQLRSLGRTIYRKHDA</sequence>
<comment type="function">
    <text evidence="5">Methylation of the membrane-bound methyl-accepting chemotaxis proteins (MCP) to form gamma-glutamyl methyl ester residues in MCP.</text>
</comment>
<reference evidence="8 9" key="1">
    <citation type="submission" date="2020-08" db="EMBL/GenBank/DDBJ databases">
        <title>Genomic Encyclopedia of Type Strains, Phase IV (KMG-IV): sequencing the most valuable type-strain genomes for metagenomic binning, comparative biology and taxonomic classification.</title>
        <authorList>
            <person name="Goeker M."/>
        </authorList>
    </citation>
    <scope>NUCLEOTIDE SEQUENCE [LARGE SCALE GENOMIC DNA]</scope>
    <source>
        <strain evidence="8 9">DSM 103377</strain>
    </source>
</reference>
<dbReference type="PRINTS" id="PR00996">
    <property type="entry name" value="CHERMTFRASE"/>
</dbReference>
<evidence type="ECO:0000256" key="1">
    <source>
        <dbReference type="ARBA" id="ARBA00001541"/>
    </source>
</evidence>
<dbReference type="InterPro" id="IPR022641">
    <property type="entry name" value="CheR_N"/>
</dbReference>
<evidence type="ECO:0000256" key="6">
    <source>
        <dbReference type="PIRSR" id="PIRSR000410-1"/>
    </source>
</evidence>
<dbReference type="InterPro" id="IPR036804">
    <property type="entry name" value="CheR_N_sf"/>
</dbReference>
<dbReference type="Pfam" id="PF01739">
    <property type="entry name" value="CheR"/>
    <property type="match status" value="1"/>
</dbReference>
<protein>
    <recommendedName>
        <fullName evidence="5">Chemotaxis protein methyltransferase</fullName>
        <ecNumber evidence="5">2.1.1.80</ecNumber>
    </recommendedName>
</protein>
<dbReference type="Proteomes" id="UP000553766">
    <property type="component" value="Unassembled WGS sequence"/>
</dbReference>
<dbReference type="Pfam" id="PF03705">
    <property type="entry name" value="CheR_N"/>
    <property type="match status" value="1"/>
</dbReference>
<dbReference type="PROSITE" id="PS50123">
    <property type="entry name" value="CHER"/>
    <property type="match status" value="1"/>
</dbReference>
<dbReference type="AlphaFoldDB" id="A0A840X1K9"/>
<feature type="binding site" evidence="6">
    <location>
        <position position="130"/>
    </location>
    <ligand>
        <name>S-adenosyl-L-methionine</name>
        <dbReference type="ChEBI" id="CHEBI:59789"/>
    </ligand>
</feature>
<dbReference type="Gene3D" id="1.10.155.10">
    <property type="entry name" value="Chemotaxis receptor methyltransferase CheR, N-terminal domain"/>
    <property type="match status" value="1"/>
</dbReference>
<evidence type="ECO:0000259" key="7">
    <source>
        <dbReference type="PROSITE" id="PS50123"/>
    </source>
</evidence>
<dbReference type="PIRSF" id="PIRSF000410">
    <property type="entry name" value="CheR"/>
    <property type="match status" value="1"/>
</dbReference>
<keyword evidence="3 5" id="KW-0808">Transferase</keyword>
<dbReference type="PANTHER" id="PTHR24422:SF19">
    <property type="entry name" value="CHEMOTAXIS PROTEIN METHYLTRANSFERASE"/>
    <property type="match status" value="1"/>
</dbReference>
<comment type="catalytic activity">
    <reaction evidence="1 5">
        <text>L-glutamyl-[protein] + S-adenosyl-L-methionine = [protein]-L-glutamate 5-O-methyl ester + S-adenosyl-L-homocysteine</text>
        <dbReference type="Rhea" id="RHEA:24452"/>
        <dbReference type="Rhea" id="RHEA-COMP:10208"/>
        <dbReference type="Rhea" id="RHEA-COMP:10311"/>
        <dbReference type="ChEBI" id="CHEBI:29973"/>
        <dbReference type="ChEBI" id="CHEBI:57856"/>
        <dbReference type="ChEBI" id="CHEBI:59789"/>
        <dbReference type="ChEBI" id="CHEBI:82795"/>
        <dbReference type="EC" id="2.1.1.80"/>
    </reaction>
</comment>
<evidence type="ECO:0000256" key="4">
    <source>
        <dbReference type="ARBA" id="ARBA00022691"/>
    </source>
</evidence>
<keyword evidence="2 5" id="KW-0489">Methyltransferase</keyword>
<evidence type="ECO:0000256" key="5">
    <source>
        <dbReference type="PIRNR" id="PIRNR000410"/>
    </source>
</evidence>
<dbReference type="SMART" id="SM00138">
    <property type="entry name" value="MeTrc"/>
    <property type="match status" value="1"/>
</dbReference>
<gene>
    <name evidence="8" type="ORF">FHS89_002694</name>
</gene>
<dbReference type="EMBL" id="JACIJS010000008">
    <property type="protein sequence ID" value="MBB5516654.1"/>
    <property type="molecule type" value="Genomic_DNA"/>
</dbReference>
<dbReference type="GO" id="GO:0008983">
    <property type="term" value="F:protein-glutamate O-methyltransferase activity"/>
    <property type="evidence" value="ECO:0007669"/>
    <property type="project" value="UniProtKB-EC"/>
</dbReference>
<dbReference type="InterPro" id="IPR029063">
    <property type="entry name" value="SAM-dependent_MTases_sf"/>
</dbReference>
<dbReference type="SUPFAM" id="SSF53335">
    <property type="entry name" value="S-adenosyl-L-methionine-dependent methyltransferases"/>
    <property type="match status" value="1"/>
</dbReference>
<feature type="domain" description="CheR-type methyltransferase" evidence="7">
    <location>
        <begin position="12"/>
        <end position="283"/>
    </location>
</feature>
<evidence type="ECO:0000256" key="3">
    <source>
        <dbReference type="ARBA" id="ARBA00022679"/>
    </source>
</evidence>
<keyword evidence="9" id="KW-1185">Reference proteome</keyword>
<dbReference type="RefSeq" id="WP_184012483.1">
    <property type="nucleotide sequence ID" value="NZ_JACIJS010000008.1"/>
</dbReference>
<evidence type="ECO:0000313" key="9">
    <source>
        <dbReference type="Proteomes" id="UP000553766"/>
    </source>
</evidence>
<feature type="binding site" evidence="6">
    <location>
        <position position="156"/>
    </location>
    <ligand>
        <name>S-adenosyl-L-methionine</name>
        <dbReference type="ChEBI" id="CHEBI:59789"/>
    </ligand>
</feature>
<keyword evidence="4 5" id="KW-0949">S-adenosyl-L-methionine</keyword>
<dbReference type="InterPro" id="IPR000780">
    <property type="entry name" value="CheR_MeTrfase"/>
</dbReference>
<dbReference type="GO" id="GO:0032259">
    <property type="term" value="P:methylation"/>
    <property type="evidence" value="ECO:0007669"/>
    <property type="project" value="UniProtKB-KW"/>
</dbReference>
<feature type="binding site" evidence="6">
    <location>
        <position position="91"/>
    </location>
    <ligand>
        <name>S-adenosyl-L-methionine</name>
        <dbReference type="ChEBI" id="CHEBI:59789"/>
    </ligand>
</feature>
<organism evidence="8 9">
    <name type="scientific">Rubricella aquisinus</name>
    <dbReference type="NCBI Taxonomy" id="2028108"/>
    <lineage>
        <taxon>Bacteria</taxon>
        <taxon>Pseudomonadati</taxon>
        <taxon>Pseudomonadota</taxon>
        <taxon>Alphaproteobacteria</taxon>
        <taxon>Rhodobacterales</taxon>
        <taxon>Paracoccaceae</taxon>
        <taxon>Rubricella</taxon>
    </lineage>
</organism>
<accession>A0A840X1K9</accession>
<comment type="caution">
    <text evidence="8">The sequence shown here is derived from an EMBL/GenBank/DDBJ whole genome shotgun (WGS) entry which is preliminary data.</text>
</comment>
<feature type="binding site" evidence="6">
    <location>
        <begin position="210"/>
        <end position="211"/>
    </location>
    <ligand>
        <name>S-adenosyl-L-methionine</name>
        <dbReference type="ChEBI" id="CHEBI:59789"/>
    </ligand>
</feature>
<feature type="binding site" evidence="6">
    <location>
        <position position="95"/>
    </location>
    <ligand>
        <name>S-adenosyl-L-methionine</name>
        <dbReference type="ChEBI" id="CHEBI:59789"/>
    </ligand>
</feature>
<dbReference type="SUPFAM" id="SSF47757">
    <property type="entry name" value="Chemotaxis receptor methyltransferase CheR, N-terminal domain"/>
    <property type="match status" value="1"/>
</dbReference>
<dbReference type="EC" id="2.1.1.80" evidence="5"/>
<name>A0A840X1K9_9RHOB</name>
<feature type="binding site" evidence="6">
    <location>
        <begin position="227"/>
        <end position="228"/>
    </location>
    <ligand>
        <name>S-adenosyl-L-methionine</name>
        <dbReference type="ChEBI" id="CHEBI:59789"/>
    </ligand>
</feature>
<proteinExistence type="predicted"/>